<name>A0A1X7DXR6_9BACT</name>
<keyword evidence="2" id="KW-1185">Reference proteome</keyword>
<dbReference type="EMBL" id="FWZU01000004">
    <property type="protein sequence ID" value="SMF23575.1"/>
    <property type="molecule type" value="Genomic_DNA"/>
</dbReference>
<reference evidence="2" key="1">
    <citation type="submission" date="2017-04" db="EMBL/GenBank/DDBJ databases">
        <authorList>
            <person name="Varghese N."/>
            <person name="Submissions S."/>
        </authorList>
    </citation>
    <scope>NUCLEOTIDE SEQUENCE [LARGE SCALE GENOMIC DNA]</scope>
    <source>
        <strain evidence="2">K3S</strain>
    </source>
</reference>
<dbReference type="AlphaFoldDB" id="A0A1X7DXR6"/>
<sequence>MAGIPIGATAGIPLGPLGVVAGGITGAITGPSVEMLYEVGSKVISDTFGIDEDIQEQIRDAMGNIITKREKRD</sequence>
<evidence type="ECO:0000313" key="1">
    <source>
        <dbReference type="EMBL" id="SMF23575.1"/>
    </source>
</evidence>
<proteinExistence type="predicted"/>
<dbReference type="RefSeq" id="WP_085102404.1">
    <property type="nucleotide sequence ID" value="NZ_FWZU01000004.1"/>
</dbReference>
<protein>
    <submittedName>
        <fullName evidence="1">Uncharacterized protein</fullName>
    </submittedName>
</protein>
<accession>A0A1X7DXR6</accession>
<dbReference type="Proteomes" id="UP000192906">
    <property type="component" value="Unassembled WGS sequence"/>
</dbReference>
<organism evidence="1 2">
    <name type="scientific">Desulfovibrio gilichinskyi</name>
    <dbReference type="NCBI Taxonomy" id="1519643"/>
    <lineage>
        <taxon>Bacteria</taxon>
        <taxon>Pseudomonadati</taxon>
        <taxon>Thermodesulfobacteriota</taxon>
        <taxon>Desulfovibrionia</taxon>
        <taxon>Desulfovibrionales</taxon>
        <taxon>Desulfovibrionaceae</taxon>
        <taxon>Desulfovibrio</taxon>
    </lineage>
</organism>
<gene>
    <name evidence="1" type="ORF">SAMN06295933_2334</name>
</gene>
<evidence type="ECO:0000313" key="2">
    <source>
        <dbReference type="Proteomes" id="UP000192906"/>
    </source>
</evidence>